<evidence type="ECO:0000313" key="1">
    <source>
        <dbReference type="EMBL" id="KKK79889.1"/>
    </source>
</evidence>
<dbReference type="AlphaFoldDB" id="A0A0F9AN69"/>
<sequence length="101" mass="11018">MPDNDLGIPVTGRGEDSMATATVDTVLDQAFADNHAARMHAGRRLTETNDNVSEQTKLGFLEEKKVVGTREAAAMQRMDTDRIALSILQQRATSNQPPPPK</sequence>
<reference evidence="1" key="1">
    <citation type="journal article" date="2015" name="Nature">
        <title>Complex archaea that bridge the gap between prokaryotes and eukaryotes.</title>
        <authorList>
            <person name="Spang A."/>
            <person name="Saw J.H."/>
            <person name="Jorgensen S.L."/>
            <person name="Zaremba-Niedzwiedzka K."/>
            <person name="Martijn J."/>
            <person name="Lind A.E."/>
            <person name="van Eijk R."/>
            <person name="Schleper C."/>
            <person name="Guy L."/>
            <person name="Ettema T.J."/>
        </authorList>
    </citation>
    <scope>NUCLEOTIDE SEQUENCE</scope>
</reference>
<comment type="caution">
    <text evidence="1">The sequence shown here is derived from an EMBL/GenBank/DDBJ whole genome shotgun (WGS) entry which is preliminary data.</text>
</comment>
<proteinExistence type="predicted"/>
<name>A0A0F9AN69_9ZZZZ</name>
<dbReference type="EMBL" id="LAZR01053826">
    <property type="protein sequence ID" value="KKK79889.1"/>
    <property type="molecule type" value="Genomic_DNA"/>
</dbReference>
<gene>
    <name evidence="1" type="ORF">LCGC14_2828980</name>
</gene>
<organism evidence="1">
    <name type="scientific">marine sediment metagenome</name>
    <dbReference type="NCBI Taxonomy" id="412755"/>
    <lineage>
        <taxon>unclassified sequences</taxon>
        <taxon>metagenomes</taxon>
        <taxon>ecological metagenomes</taxon>
    </lineage>
</organism>
<protein>
    <submittedName>
        <fullName evidence="1">Uncharacterized protein</fullName>
    </submittedName>
</protein>
<accession>A0A0F9AN69</accession>